<evidence type="ECO:0000313" key="2">
    <source>
        <dbReference type="EMBL" id="KAJ8032256.1"/>
    </source>
</evidence>
<proteinExistence type="predicted"/>
<protein>
    <submittedName>
        <fullName evidence="2">Uncharacterized protein</fullName>
    </submittedName>
</protein>
<accession>A0A9Q1BTF9</accession>
<evidence type="ECO:0000313" key="3">
    <source>
        <dbReference type="Proteomes" id="UP001152320"/>
    </source>
</evidence>
<gene>
    <name evidence="2" type="ORF">HOLleu_25733</name>
</gene>
<dbReference type="Proteomes" id="UP001152320">
    <property type="component" value="Chromosome 12"/>
</dbReference>
<keyword evidence="1" id="KW-0472">Membrane</keyword>
<dbReference type="AlphaFoldDB" id="A0A9Q1BTF9"/>
<dbReference type="EMBL" id="JAIZAY010000012">
    <property type="protein sequence ID" value="KAJ8032256.1"/>
    <property type="molecule type" value="Genomic_DNA"/>
</dbReference>
<keyword evidence="3" id="KW-1185">Reference proteome</keyword>
<keyword evidence="1" id="KW-1133">Transmembrane helix</keyword>
<organism evidence="2 3">
    <name type="scientific">Holothuria leucospilota</name>
    <name type="common">Black long sea cucumber</name>
    <name type="synonym">Mertensiothuria leucospilota</name>
    <dbReference type="NCBI Taxonomy" id="206669"/>
    <lineage>
        <taxon>Eukaryota</taxon>
        <taxon>Metazoa</taxon>
        <taxon>Echinodermata</taxon>
        <taxon>Eleutherozoa</taxon>
        <taxon>Echinozoa</taxon>
        <taxon>Holothuroidea</taxon>
        <taxon>Aspidochirotacea</taxon>
        <taxon>Aspidochirotida</taxon>
        <taxon>Holothuriidae</taxon>
        <taxon>Holothuria</taxon>
    </lineage>
</organism>
<feature type="transmembrane region" description="Helical" evidence="1">
    <location>
        <begin position="81"/>
        <end position="106"/>
    </location>
</feature>
<name>A0A9Q1BTF9_HOLLE</name>
<evidence type="ECO:0000256" key="1">
    <source>
        <dbReference type="SAM" id="Phobius"/>
    </source>
</evidence>
<keyword evidence="1" id="KW-0812">Transmembrane</keyword>
<sequence length="214" mass="23481">MDGDGGNTTADLQTTLFANSFIPHERISLAWTTDVAPTTSQARATLGTTSSKLNETTSSFHATAIKGLATMTSFNTTDKSLVILGVAILAGVVVITVLLLAISIVWKCKMKKKTRQTTTQKHAEPSSGVQLNIEIYENIRQGKVAISESNYENTKWPVEYDLVLNSSLNEQQCGTVSQEVIRRYELDTPDGTYETPNVDVYSYADPNELRPCLK</sequence>
<reference evidence="2" key="1">
    <citation type="submission" date="2021-10" db="EMBL/GenBank/DDBJ databases">
        <title>Tropical sea cucumber genome reveals ecological adaptation and Cuvierian tubules defense mechanism.</title>
        <authorList>
            <person name="Chen T."/>
        </authorList>
    </citation>
    <scope>NUCLEOTIDE SEQUENCE</scope>
    <source>
        <strain evidence="2">Nanhai2018</strain>
        <tissue evidence="2">Muscle</tissue>
    </source>
</reference>
<comment type="caution">
    <text evidence="2">The sequence shown here is derived from an EMBL/GenBank/DDBJ whole genome shotgun (WGS) entry which is preliminary data.</text>
</comment>